<comment type="caution">
    <text evidence="2">The sequence shown here is derived from an EMBL/GenBank/DDBJ whole genome shotgun (WGS) entry which is preliminary data.</text>
</comment>
<accession>A0A918CH94</accession>
<evidence type="ECO:0000313" key="2">
    <source>
        <dbReference type="EMBL" id="GGR21785.1"/>
    </source>
</evidence>
<proteinExistence type="predicted"/>
<dbReference type="AlphaFoldDB" id="A0A918CH94"/>
<feature type="region of interest" description="Disordered" evidence="1">
    <location>
        <begin position="1"/>
        <end position="32"/>
    </location>
</feature>
<name>A0A918CH94_9ACTN</name>
<protein>
    <submittedName>
        <fullName evidence="2">Uncharacterized protein</fullName>
    </submittedName>
</protein>
<reference evidence="2" key="1">
    <citation type="journal article" date="2014" name="Int. J. Syst. Evol. Microbiol.">
        <title>Complete genome sequence of Corynebacterium casei LMG S-19264T (=DSM 44701T), isolated from a smear-ripened cheese.</title>
        <authorList>
            <consortium name="US DOE Joint Genome Institute (JGI-PGF)"/>
            <person name="Walter F."/>
            <person name="Albersmeier A."/>
            <person name="Kalinowski J."/>
            <person name="Ruckert C."/>
        </authorList>
    </citation>
    <scope>NUCLEOTIDE SEQUENCE</scope>
    <source>
        <strain evidence="2">JCM 4346</strain>
    </source>
</reference>
<gene>
    <name evidence="2" type="ORF">GCM10010251_42300</name>
</gene>
<evidence type="ECO:0000313" key="3">
    <source>
        <dbReference type="Proteomes" id="UP000658320"/>
    </source>
</evidence>
<reference evidence="2" key="2">
    <citation type="submission" date="2020-09" db="EMBL/GenBank/DDBJ databases">
        <authorList>
            <person name="Sun Q."/>
            <person name="Ohkuma M."/>
        </authorList>
    </citation>
    <scope>NUCLEOTIDE SEQUENCE</scope>
    <source>
        <strain evidence="2">JCM 4346</strain>
    </source>
</reference>
<dbReference type="Proteomes" id="UP000658320">
    <property type="component" value="Unassembled WGS sequence"/>
</dbReference>
<keyword evidence="3" id="KW-1185">Reference proteome</keyword>
<evidence type="ECO:0000256" key="1">
    <source>
        <dbReference type="SAM" id="MobiDB-lite"/>
    </source>
</evidence>
<dbReference type="EMBL" id="BMSX01000009">
    <property type="protein sequence ID" value="GGR21785.1"/>
    <property type="molecule type" value="Genomic_DNA"/>
</dbReference>
<organism evidence="2 3">
    <name type="scientific">Streptomyces aurantiogriseus</name>
    <dbReference type="NCBI Taxonomy" id="66870"/>
    <lineage>
        <taxon>Bacteria</taxon>
        <taxon>Bacillati</taxon>
        <taxon>Actinomycetota</taxon>
        <taxon>Actinomycetes</taxon>
        <taxon>Kitasatosporales</taxon>
        <taxon>Streptomycetaceae</taxon>
        <taxon>Streptomyces</taxon>
    </lineage>
</organism>
<sequence length="53" mass="5417">MLRPTHKGAQASQKPGVRDGDPSRTPGAVGAEAQATIREIPYATAAAHAAKHA</sequence>